<proteinExistence type="predicted"/>
<feature type="transmembrane region" description="Helical" evidence="1">
    <location>
        <begin position="20"/>
        <end position="39"/>
    </location>
</feature>
<accession>A0A8J3QSV8</accession>
<keyword evidence="3" id="KW-1185">Reference proteome</keyword>
<name>A0A8J3QSV8_9ACTN</name>
<comment type="caution">
    <text evidence="2">The sequence shown here is derived from an EMBL/GenBank/DDBJ whole genome shotgun (WGS) entry which is preliminary data.</text>
</comment>
<dbReference type="EMBL" id="BONZ01000041">
    <property type="protein sequence ID" value="GIH16248.1"/>
    <property type="molecule type" value="Genomic_DNA"/>
</dbReference>
<keyword evidence="1" id="KW-0812">Transmembrane</keyword>
<dbReference type="Proteomes" id="UP000642748">
    <property type="component" value="Unassembled WGS sequence"/>
</dbReference>
<evidence type="ECO:0000313" key="2">
    <source>
        <dbReference type="EMBL" id="GIH16248.1"/>
    </source>
</evidence>
<keyword evidence="1" id="KW-1133">Transmembrane helix</keyword>
<dbReference type="RefSeq" id="WP_203919842.1">
    <property type="nucleotide sequence ID" value="NZ_BONZ01000041.1"/>
</dbReference>
<organism evidence="2 3">
    <name type="scientific">Rugosimonospora africana</name>
    <dbReference type="NCBI Taxonomy" id="556532"/>
    <lineage>
        <taxon>Bacteria</taxon>
        <taxon>Bacillati</taxon>
        <taxon>Actinomycetota</taxon>
        <taxon>Actinomycetes</taxon>
        <taxon>Micromonosporales</taxon>
        <taxon>Micromonosporaceae</taxon>
        <taxon>Rugosimonospora</taxon>
    </lineage>
</organism>
<gene>
    <name evidence="2" type="ORF">Raf01_44200</name>
</gene>
<evidence type="ECO:0000313" key="3">
    <source>
        <dbReference type="Proteomes" id="UP000642748"/>
    </source>
</evidence>
<keyword evidence="1" id="KW-0472">Membrane</keyword>
<sequence length="68" mass="7471">MPASTTAKHAPRRVLRAARLVWGCVSGRIAIMSVIIGAVELSTHYWTTLPLVALLPWQVRHARRGGGR</sequence>
<reference evidence="2" key="1">
    <citation type="submission" date="2021-01" db="EMBL/GenBank/DDBJ databases">
        <title>Whole genome shotgun sequence of Rugosimonospora africana NBRC 104875.</title>
        <authorList>
            <person name="Komaki H."/>
            <person name="Tamura T."/>
        </authorList>
    </citation>
    <scope>NUCLEOTIDE SEQUENCE</scope>
    <source>
        <strain evidence="2">NBRC 104875</strain>
    </source>
</reference>
<evidence type="ECO:0000256" key="1">
    <source>
        <dbReference type="SAM" id="Phobius"/>
    </source>
</evidence>
<dbReference type="AlphaFoldDB" id="A0A8J3QSV8"/>
<protein>
    <submittedName>
        <fullName evidence="2">Uncharacterized protein</fullName>
    </submittedName>
</protein>